<feature type="compositionally biased region" description="Basic and acidic residues" evidence="1">
    <location>
        <begin position="271"/>
        <end position="280"/>
    </location>
</feature>
<protein>
    <recommendedName>
        <fullName evidence="4">Zinc knuckle-domain-containing protein</fullName>
    </recommendedName>
</protein>
<proteinExistence type="predicted"/>
<feature type="compositionally biased region" description="Basic and acidic residues" evidence="1">
    <location>
        <begin position="138"/>
        <end position="180"/>
    </location>
</feature>
<name>A0A0E9NFA9_SAICN</name>
<feature type="compositionally biased region" description="Polar residues" evidence="1">
    <location>
        <begin position="312"/>
        <end position="323"/>
    </location>
</feature>
<evidence type="ECO:0000256" key="1">
    <source>
        <dbReference type="SAM" id="MobiDB-lite"/>
    </source>
</evidence>
<evidence type="ECO:0000313" key="2">
    <source>
        <dbReference type="EMBL" id="GAO48529.1"/>
    </source>
</evidence>
<evidence type="ECO:0008006" key="4">
    <source>
        <dbReference type="Google" id="ProtNLM"/>
    </source>
</evidence>
<reference evidence="2 3" key="1">
    <citation type="journal article" date="2011" name="J. Gen. Appl. Microbiol.">
        <title>Draft genome sequencing of the enigmatic yeast Saitoella complicata.</title>
        <authorList>
            <person name="Nishida H."/>
            <person name="Hamamoto M."/>
            <person name="Sugiyama J."/>
        </authorList>
    </citation>
    <scope>NUCLEOTIDE SEQUENCE [LARGE SCALE GENOMIC DNA]</scope>
    <source>
        <strain evidence="2 3">NRRL Y-17804</strain>
    </source>
</reference>
<feature type="region of interest" description="Disordered" evidence="1">
    <location>
        <begin position="43"/>
        <end position="350"/>
    </location>
</feature>
<dbReference type="RefSeq" id="XP_019023962.1">
    <property type="nucleotide sequence ID" value="XM_019166852.1"/>
</dbReference>
<keyword evidence="3" id="KW-1185">Reference proteome</keyword>
<dbReference type="OMA" id="HYSYECT"/>
<feature type="compositionally biased region" description="Basic residues" evidence="1">
    <location>
        <begin position="86"/>
        <end position="115"/>
    </location>
</feature>
<evidence type="ECO:0000313" key="3">
    <source>
        <dbReference type="Proteomes" id="UP000033140"/>
    </source>
</evidence>
<accession>A0A0E9NFA9</accession>
<gene>
    <name evidence="2" type="ORF">G7K_2702-t1</name>
</gene>
<feature type="compositionally biased region" description="Low complexity" evidence="1">
    <location>
        <begin position="249"/>
        <end position="263"/>
    </location>
</feature>
<dbReference type="Proteomes" id="UP000033140">
    <property type="component" value="Unassembled WGS sequence"/>
</dbReference>
<dbReference type="Pfam" id="PF13917">
    <property type="entry name" value="zf-CCHC_3"/>
    <property type="match status" value="1"/>
</dbReference>
<dbReference type="AlphaFoldDB" id="A0A0E9NFA9"/>
<feature type="compositionally biased region" description="Basic and acidic residues" evidence="1">
    <location>
        <begin position="116"/>
        <end position="128"/>
    </location>
</feature>
<dbReference type="EMBL" id="BACD03000015">
    <property type="protein sequence ID" value="GAO48529.1"/>
    <property type="molecule type" value="Genomic_DNA"/>
</dbReference>
<organism evidence="2 3">
    <name type="scientific">Saitoella complicata (strain BCRC 22490 / CBS 7301 / JCM 7358 / NBRC 10748 / NRRL Y-17804)</name>
    <dbReference type="NCBI Taxonomy" id="698492"/>
    <lineage>
        <taxon>Eukaryota</taxon>
        <taxon>Fungi</taxon>
        <taxon>Dikarya</taxon>
        <taxon>Ascomycota</taxon>
        <taxon>Taphrinomycotina</taxon>
        <taxon>Taphrinomycotina incertae sedis</taxon>
        <taxon>Saitoella</taxon>
    </lineage>
</organism>
<sequence>MSYRPPYQSKPNAATATTRCQKCLGFGHWTYECKGGEQVYNARPSRTQQLRNPKLMPELTEVVPEEIKNGKGVADKVLSEREAERRRRRSPSRSRSRSRHRSDRRSRDHDRRHRDKPREERHRGDSYRPSRQNRTKSRSRDRSYRSKRRDDSPRRSSRREASLDYNDGRRRDGSRDRRGSDAASMRSRIRSPPVRGESPPYVPGGRSSRSVAQPDIPAEPARRQSPPPSKEAQRERSLSPYSARVRMTQMMQQQQSGPFSQQQRANSPPQDRFKGAENERTLSPILNKNEKAGLSSSPPSEKPGRDEPGRDNGNQSLQSNENGQQRERSLSPHSRRVQLTKALQDGQGRV</sequence>
<reference evidence="2 3" key="3">
    <citation type="journal article" date="2015" name="Genome Announc.">
        <title>Draft Genome Sequence of the Archiascomycetous Yeast Saitoella complicata.</title>
        <authorList>
            <person name="Yamauchi K."/>
            <person name="Kondo S."/>
            <person name="Hamamoto M."/>
            <person name="Takahashi Y."/>
            <person name="Ogura Y."/>
            <person name="Hayashi T."/>
            <person name="Nishida H."/>
        </authorList>
    </citation>
    <scope>NUCLEOTIDE SEQUENCE [LARGE SCALE GENOMIC DNA]</scope>
    <source>
        <strain evidence="2 3">NRRL Y-17804</strain>
    </source>
</reference>
<dbReference type="OrthoDB" id="437973at2759"/>
<reference evidence="2 3" key="2">
    <citation type="journal article" date="2014" name="J. Gen. Appl. Microbiol.">
        <title>The early diverging ascomycetous budding yeast Saitoella complicata has three histone deacetylases belonging to the Clr6, Hos2, and Rpd3 lineages.</title>
        <authorList>
            <person name="Nishida H."/>
            <person name="Matsumoto T."/>
            <person name="Kondo S."/>
            <person name="Hamamoto M."/>
            <person name="Yoshikawa H."/>
        </authorList>
    </citation>
    <scope>NUCLEOTIDE SEQUENCE [LARGE SCALE GENOMIC DNA]</scope>
    <source>
        <strain evidence="2 3">NRRL Y-17804</strain>
    </source>
</reference>
<comment type="caution">
    <text evidence="2">The sequence shown here is derived from an EMBL/GenBank/DDBJ whole genome shotgun (WGS) entry which is preliminary data.</text>
</comment>
<feature type="compositionally biased region" description="Basic and acidic residues" evidence="1">
    <location>
        <begin position="65"/>
        <end position="85"/>
    </location>
</feature>